<accession>A0A444WAX4</accession>
<dbReference type="EMBL" id="JUIW01000006">
    <property type="protein sequence ID" value="RYJ42967.1"/>
    <property type="molecule type" value="Genomic_DNA"/>
</dbReference>
<name>A0A444WAX4_9FLAO</name>
<sequence length="45" mass="5623">MNKYLLILFIINNHTIANTEVTLKSFTKKYCEVMYLYLNHYRYWD</sequence>
<comment type="caution">
    <text evidence="1">The sequence shown here is derived from an EMBL/GenBank/DDBJ whole genome shotgun (WGS) entry which is preliminary data.</text>
</comment>
<protein>
    <submittedName>
        <fullName evidence="1">Uncharacterized protein</fullName>
    </submittedName>
</protein>
<organism evidence="1 2">
    <name type="scientific">Flavobacterium beibuense</name>
    <dbReference type="NCBI Taxonomy" id="657326"/>
    <lineage>
        <taxon>Bacteria</taxon>
        <taxon>Pseudomonadati</taxon>
        <taxon>Bacteroidota</taxon>
        <taxon>Flavobacteriia</taxon>
        <taxon>Flavobacteriales</taxon>
        <taxon>Flavobacteriaceae</taxon>
        <taxon>Flavobacterium</taxon>
    </lineage>
</organism>
<reference evidence="1 2" key="1">
    <citation type="submission" date="2014-12" db="EMBL/GenBank/DDBJ databases">
        <title>Genome sequence of Flavobacterium beibuense RSKm HC5.</title>
        <authorList>
            <person name="Kim J.F."/>
            <person name="Song J.Y."/>
            <person name="Kwak M.-J."/>
            <person name="Lee S.-W."/>
        </authorList>
    </citation>
    <scope>NUCLEOTIDE SEQUENCE [LARGE SCALE GENOMIC DNA]</scope>
    <source>
        <strain evidence="1 2">RSKm HC5</strain>
    </source>
</reference>
<gene>
    <name evidence="1" type="ORF">NU09_2066</name>
</gene>
<evidence type="ECO:0000313" key="2">
    <source>
        <dbReference type="Proteomes" id="UP000289775"/>
    </source>
</evidence>
<keyword evidence="2" id="KW-1185">Reference proteome</keyword>
<evidence type="ECO:0000313" key="1">
    <source>
        <dbReference type="EMBL" id="RYJ42967.1"/>
    </source>
</evidence>
<dbReference type="AlphaFoldDB" id="A0A444WAX4"/>
<dbReference type="Proteomes" id="UP000289775">
    <property type="component" value="Unassembled WGS sequence"/>
</dbReference>
<proteinExistence type="predicted"/>